<evidence type="ECO:0000313" key="3">
    <source>
        <dbReference type="Proteomes" id="UP001283361"/>
    </source>
</evidence>
<evidence type="ECO:0000313" key="2">
    <source>
        <dbReference type="EMBL" id="KAK3799220.1"/>
    </source>
</evidence>
<dbReference type="AlphaFoldDB" id="A0AAE1B410"/>
<accession>A0AAE1B410</accession>
<keyword evidence="3" id="KW-1185">Reference proteome</keyword>
<evidence type="ECO:0000256" key="1">
    <source>
        <dbReference type="SAM" id="MobiDB-lite"/>
    </source>
</evidence>
<reference evidence="2" key="1">
    <citation type="journal article" date="2023" name="G3 (Bethesda)">
        <title>A reference genome for the long-term kleptoplast-retaining sea slug Elysia crispata morphotype clarki.</title>
        <authorList>
            <person name="Eastman K.E."/>
            <person name="Pendleton A.L."/>
            <person name="Shaikh M.A."/>
            <person name="Suttiyut T."/>
            <person name="Ogas R."/>
            <person name="Tomko P."/>
            <person name="Gavelis G."/>
            <person name="Widhalm J.R."/>
            <person name="Wisecaver J.H."/>
        </authorList>
    </citation>
    <scope>NUCLEOTIDE SEQUENCE</scope>
    <source>
        <strain evidence="2">ECLA1</strain>
    </source>
</reference>
<proteinExistence type="predicted"/>
<name>A0AAE1B410_9GAST</name>
<protein>
    <submittedName>
        <fullName evidence="2">Uncharacterized protein</fullName>
    </submittedName>
</protein>
<gene>
    <name evidence="2" type="ORF">RRG08_054347</name>
</gene>
<organism evidence="2 3">
    <name type="scientific">Elysia crispata</name>
    <name type="common">lettuce slug</name>
    <dbReference type="NCBI Taxonomy" id="231223"/>
    <lineage>
        <taxon>Eukaryota</taxon>
        <taxon>Metazoa</taxon>
        <taxon>Spiralia</taxon>
        <taxon>Lophotrochozoa</taxon>
        <taxon>Mollusca</taxon>
        <taxon>Gastropoda</taxon>
        <taxon>Heterobranchia</taxon>
        <taxon>Euthyneura</taxon>
        <taxon>Panpulmonata</taxon>
        <taxon>Sacoglossa</taxon>
        <taxon>Placobranchoidea</taxon>
        <taxon>Plakobranchidae</taxon>
        <taxon>Elysia</taxon>
    </lineage>
</organism>
<sequence>MVARLQLQKMCQDRDELAGTFVVRIENQASVCQFDMKCTCGVNVLNSDLMIQDTLIVGLAHNDICLKKEGSARLAESIIFLQYPPLHQSTQQAEPIDTWKETPRSPKPTS</sequence>
<feature type="region of interest" description="Disordered" evidence="1">
    <location>
        <begin position="89"/>
        <end position="110"/>
    </location>
</feature>
<dbReference type="EMBL" id="JAWDGP010000590">
    <property type="protein sequence ID" value="KAK3799220.1"/>
    <property type="molecule type" value="Genomic_DNA"/>
</dbReference>
<dbReference type="Proteomes" id="UP001283361">
    <property type="component" value="Unassembled WGS sequence"/>
</dbReference>
<comment type="caution">
    <text evidence="2">The sequence shown here is derived from an EMBL/GenBank/DDBJ whole genome shotgun (WGS) entry which is preliminary data.</text>
</comment>